<comment type="caution">
    <text evidence="2">The sequence shown here is derived from an EMBL/GenBank/DDBJ whole genome shotgun (WGS) entry which is preliminary data.</text>
</comment>
<feature type="chain" id="PRO_5031368220" description="DUF4412 domain-containing protein" evidence="1">
    <location>
        <begin position="22"/>
        <end position="217"/>
    </location>
</feature>
<keyword evidence="1" id="KW-0732">Signal</keyword>
<keyword evidence="3" id="KW-1185">Reference proteome</keyword>
<evidence type="ECO:0008006" key="4">
    <source>
        <dbReference type="Google" id="ProtNLM"/>
    </source>
</evidence>
<evidence type="ECO:0000313" key="2">
    <source>
        <dbReference type="EMBL" id="NME66850.1"/>
    </source>
</evidence>
<dbReference type="RefSeq" id="WP_169654733.1">
    <property type="nucleotide sequence ID" value="NZ_JABANE010000005.1"/>
</dbReference>
<feature type="signal peptide" evidence="1">
    <location>
        <begin position="1"/>
        <end position="21"/>
    </location>
</feature>
<dbReference type="EMBL" id="JABANE010000005">
    <property type="protein sequence ID" value="NME66850.1"/>
    <property type="molecule type" value="Genomic_DNA"/>
</dbReference>
<dbReference type="Proteomes" id="UP000576082">
    <property type="component" value="Unassembled WGS sequence"/>
</dbReference>
<gene>
    <name evidence="2" type="ORF">HHU12_02630</name>
</gene>
<sequence length="217" mass="24289">MKLIRIAFILLLSSLSISAFAQTYPFDNQVVFSQLHNGKALEYPKVSLLIGTEGYLGARVVMEEDGGTQYMLCDFATNKYLILMRQFGQKIAIESPVDPSQVDVYGINSVKATENNKIRKQILGKRCRVYEGEKDGQRVYIYIGKLEVPAKGLENLTKVVTKDVGIQLEEGEMLLGFSFIDEAKNQRLDIEATKIVNKKYNLSTAGYTKMSTSGFGF</sequence>
<dbReference type="AlphaFoldDB" id="A0A7X9NZW3"/>
<reference evidence="2 3" key="1">
    <citation type="submission" date="2020-04" db="EMBL/GenBank/DDBJ databases">
        <title>Flammeovirga sp. SR4, a novel species isolated from seawater.</title>
        <authorList>
            <person name="Wang X."/>
        </authorList>
    </citation>
    <scope>NUCLEOTIDE SEQUENCE [LARGE SCALE GENOMIC DNA]</scope>
    <source>
        <strain evidence="2 3">ATCC 23126</strain>
    </source>
</reference>
<evidence type="ECO:0000313" key="3">
    <source>
        <dbReference type="Proteomes" id="UP000576082"/>
    </source>
</evidence>
<accession>A0A7X9NZW3</accession>
<evidence type="ECO:0000256" key="1">
    <source>
        <dbReference type="SAM" id="SignalP"/>
    </source>
</evidence>
<proteinExistence type="predicted"/>
<protein>
    <recommendedName>
        <fullName evidence="4">DUF4412 domain-containing protein</fullName>
    </recommendedName>
</protein>
<organism evidence="2 3">
    <name type="scientific">Flammeovirga aprica JL-4</name>
    <dbReference type="NCBI Taxonomy" id="694437"/>
    <lineage>
        <taxon>Bacteria</taxon>
        <taxon>Pseudomonadati</taxon>
        <taxon>Bacteroidota</taxon>
        <taxon>Cytophagia</taxon>
        <taxon>Cytophagales</taxon>
        <taxon>Flammeovirgaceae</taxon>
        <taxon>Flammeovirga</taxon>
    </lineage>
</organism>
<name>A0A7X9NZW3_9BACT</name>